<protein>
    <submittedName>
        <fullName evidence="1">Uncharacterized protein</fullName>
    </submittedName>
</protein>
<sequence length="576" mass="63131">MTQTRCPPCSVQRDLTEMRKDGKNTKNIQEGVRTMRRRGRVTDVVKDKDVRANAVFLECIFGFVSSCSKEKAIHPSLLKMDGGSLTIAEYALTSSIGTQSITLLNMTSGFASISKLSTADSGPIVSENAALLIVSEGSLNITDQVFSNLTRIRLSPSVLEYKAKTIQLYMNNVTMKDCQSQDSPHLISIQSESSFKEGHVIMKNTKAPTSPIPSPRRLRWDCSKLRFADPATDFEILGRDESVNWTYACGRESGADNKFCGQLNTPCSSFDDVFGREVEGHAWIMLMSDSKATNERVTQYKTMILETKLGDVLSKLTFLPSARLTVKSGMLFETRRLSVDFAESATNSGFVVQGSLQLKVVHFNMLGRTHSGAVNVVGGFVWMRNATTTPNSKISHNQLLNVSRGQVFLMDAALGGLDEKKMKTEGAILVFVQSGILQIETTVFQYIAKESEGDGGWWCRWGDSSTGSRCVQRLHSADACSLCAGLSQLVLRGHCSDDKCVVHGRDDEETEPVGCAVREGHPSDSGCQTVQFDATIDARHSSSRQDGAGGAGEHEQCNIPSRLVCDRIERGSGRRE</sequence>
<accession>A0ABQ9WTG1</accession>
<name>A0ABQ9WTG1_9EUKA</name>
<comment type="caution">
    <text evidence="1">The sequence shown here is derived from an EMBL/GenBank/DDBJ whole genome shotgun (WGS) entry which is preliminary data.</text>
</comment>
<dbReference type="EMBL" id="JARBJD010000442">
    <property type="protein sequence ID" value="KAK2942012.1"/>
    <property type="molecule type" value="Genomic_DNA"/>
</dbReference>
<gene>
    <name evidence="1" type="ORF">BLNAU_23077</name>
</gene>
<keyword evidence="2" id="KW-1185">Reference proteome</keyword>
<organism evidence="1 2">
    <name type="scientific">Blattamonas nauphoetae</name>
    <dbReference type="NCBI Taxonomy" id="2049346"/>
    <lineage>
        <taxon>Eukaryota</taxon>
        <taxon>Metamonada</taxon>
        <taxon>Preaxostyla</taxon>
        <taxon>Oxymonadida</taxon>
        <taxon>Blattamonas</taxon>
    </lineage>
</organism>
<evidence type="ECO:0000313" key="1">
    <source>
        <dbReference type="EMBL" id="KAK2942012.1"/>
    </source>
</evidence>
<proteinExistence type="predicted"/>
<dbReference type="Proteomes" id="UP001281761">
    <property type="component" value="Unassembled WGS sequence"/>
</dbReference>
<evidence type="ECO:0000313" key="2">
    <source>
        <dbReference type="Proteomes" id="UP001281761"/>
    </source>
</evidence>
<reference evidence="1 2" key="1">
    <citation type="journal article" date="2022" name="bioRxiv">
        <title>Genomics of Preaxostyla Flagellates Illuminates Evolutionary Transitions and the Path Towards Mitochondrial Loss.</title>
        <authorList>
            <person name="Novak L.V.F."/>
            <person name="Treitli S.C."/>
            <person name="Pyrih J."/>
            <person name="Halakuc P."/>
            <person name="Pipaliya S.V."/>
            <person name="Vacek V."/>
            <person name="Brzon O."/>
            <person name="Soukal P."/>
            <person name="Eme L."/>
            <person name="Dacks J.B."/>
            <person name="Karnkowska A."/>
            <person name="Elias M."/>
            <person name="Hampl V."/>
        </authorList>
    </citation>
    <scope>NUCLEOTIDE SEQUENCE [LARGE SCALE GENOMIC DNA]</scope>
    <source>
        <strain evidence="1">NAU3</strain>
        <tissue evidence="1">Gut</tissue>
    </source>
</reference>